<dbReference type="Gene3D" id="3.40.30.10">
    <property type="entry name" value="Glutaredoxin"/>
    <property type="match status" value="1"/>
</dbReference>
<comment type="caution">
    <text evidence="4">The sequence shown here is derived from an EMBL/GenBank/DDBJ whole genome shotgun (WGS) entry which is preliminary data.</text>
</comment>
<dbReference type="CDD" id="cd02961">
    <property type="entry name" value="PDI_a_family"/>
    <property type="match status" value="1"/>
</dbReference>
<dbReference type="GO" id="GO:0006457">
    <property type="term" value="P:protein folding"/>
    <property type="evidence" value="ECO:0007669"/>
    <property type="project" value="TreeGrafter"/>
</dbReference>
<organism evidence="4 5">
    <name type="scientific">Triparma laevis f. inornata</name>
    <dbReference type="NCBI Taxonomy" id="1714386"/>
    <lineage>
        <taxon>Eukaryota</taxon>
        <taxon>Sar</taxon>
        <taxon>Stramenopiles</taxon>
        <taxon>Ochrophyta</taxon>
        <taxon>Bolidophyceae</taxon>
        <taxon>Parmales</taxon>
        <taxon>Triparmaceae</taxon>
        <taxon>Triparma</taxon>
    </lineage>
</organism>
<gene>
    <name evidence="4" type="ORF">TL16_g08768</name>
</gene>
<comment type="similarity">
    <text evidence="1">Belongs to the protein disulfide isomerase family.</text>
</comment>
<dbReference type="InterPro" id="IPR013766">
    <property type="entry name" value="Thioredoxin_domain"/>
</dbReference>
<dbReference type="Pfam" id="PF00085">
    <property type="entry name" value="Thioredoxin"/>
    <property type="match status" value="1"/>
</dbReference>
<dbReference type="PRINTS" id="PR00421">
    <property type="entry name" value="THIOREDOXIN"/>
</dbReference>
<keyword evidence="2" id="KW-0732">Signal</keyword>
<feature type="domain" description="Thioredoxin" evidence="3">
    <location>
        <begin position="1"/>
        <end position="99"/>
    </location>
</feature>
<evidence type="ECO:0000313" key="5">
    <source>
        <dbReference type="Proteomes" id="UP001162640"/>
    </source>
</evidence>
<dbReference type="GO" id="GO:0005783">
    <property type="term" value="C:endoplasmic reticulum"/>
    <property type="evidence" value="ECO:0007669"/>
    <property type="project" value="TreeGrafter"/>
</dbReference>
<dbReference type="InterPro" id="IPR036249">
    <property type="entry name" value="Thioredoxin-like_sf"/>
</dbReference>
<dbReference type="AlphaFoldDB" id="A0A9W7EK97"/>
<reference evidence="5" key="1">
    <citation type="journal article" date="2023" name="Commun. Biol.">
        <title>Genome analysis of Parmales, the sister group of diatoms, reveals the evolutionary specialization of diatoms from phago-mixotrophs to photoautotrophs.</title>
        <authorList>
            <person name="Ban H."/>
            <person name="Sato S."/>
            <person name="Yoshikawa S."/>
            <person name="Yamada K."/>
            <person name="Nakamura Y."/>
            <person name="Ichinomiya M."/>
            <person name="Sato N."/>
            <person name="Blanc-Mathieu R."/>
            <person name="Endo H."/>
            <person name="Kuwata A."/>
            <person name="Ogata H."/>
        </authorList>
    </citation>
    <scope>NUCLEOTIDE SEQUENCE [LARGE SCALE GENOMIC DNA]</scope>
</reference>
<name>A0A9W7EK97_9STRA</name>
<evidence type="ECO:0000313" key="4">
    <source>
        <dbReference type="EMBL" id="GMH80960.1"/>
    </source>
</evidence>
<dbReference type="PROSITE" id="PS00194">
    <property type="entry name" value="THIOREDOXIN_1"/>
    <property type="match status" value="1"/>
</dbReference>
<dbReference type="Proteomes" id="UP001162640">
    <property type="component" value="Unassembled WGS sequence"/>
</dbReference>
<dbReference type="InterPro" id="IPR017937">
    <property type="entry name" value="Thioredoxin_CS"/>
</dbReference>
<sequence length="142" mass="15918">MSNFESTVSTKNTLVKFYQEWCGHCKNMKPTYDQLSKEYYNNAGVVIADVNCGSEPELCEAYGVTGYPTIKYWVKGEENDYGGGRDYDSLKTFAQETLEVKCDINNSASTCSEVRSEIGNAPGLSAESESEWEKVFRKIKGK</sequence>
<dbReference type="EMBL" id="BLQM01000292">
    <property type="protein sequence ID" value="GMH80960.1"/>
    <property type="molecule type" value="Genomic_DNA"/>
</dbReference>
<evidence type="ECO:0000256" key="2">
    <source>
        <dbReference type="ARBA" id="ARBA00022729"/>
    </source>
</evidence>
<evidence type="ECO:0000259" key="3">
    <source>
        <dbReference type="PROSITE" id="PS51352"/>
    </source>
</evidence>
<accession>A0A9W7EK97</accession>
<dbReference type="InterPro" id="IPR051063">
    <property type="entry name" value="PDI"/>
</dbReference>
<dbReference type="SUPFAM" id="SSF52833">
    <property type="entry name" value="Thioredoxin-like"/>
    <property type="match status" value="1"/>
</dbReference>
<dbReference type="GO" id="GO:0003756">
    <property type="term" value="F:protein disulfide isomerase activity"/>
    <property type="evidence" value="ECO:0007669"/>
    <property type="project" value="TreeGrafter"/>
</dbReference>
<protein>
    <recommendedName>
        <fullName evidence="3">Thioredoxin domain-containing protein</fullName>
    </recommendedName>
</protein>
<proteinExistence type="inferred from homology"/>
<dbReference type="PROSITE" id="PS51352">
    <property type="entry name" value="THIOREDOXIN_2"/>
    <property type="match status" value="1"/>
</dbReference>
<dbReference type="PANTHER" id="PTHR45672:SF3">
    <property type="entry name" value="THIOREDOXIN DOMAIN-CONTAINING PROTEIN 5"/>
    <property type="match status" value="1"/>
</dbReference>
<dbReference type="PANTHER" id="PTHR45672">
    <property type="entry name" value="PROTEIN DISULFIDE-ISOMERASE C17H9.14C-RELATED"/>
    <property type="match status" value="1"/>
</dbReference>
<evidence type="ECO:0000256" key="1">
    <source>
        <dbReference type="ARBA" id="ARBA00006347"/>
    </source>
</evidence>